<dbReference type="EMBL" id="LKAM01000013">
    <property type="protein sequence ID" value="KUM46071.1"/>
    <property type="molecule type" value="Genomic_DNA"/>
</dbReference>
<geneLocation type="mitochondrion" evidence="2"/>
<sequence>MLWIPSVDYHFSYSCACQLLIFPHNLKSWQCNSGETFPLPRDLYLSARVQPLCWTPSWTLVYSFEPTPGISEQNDQ</sequence>
<dbReference type="EMBL" id="LKAM01000001">
    <property type="protein sequence ID" value="KUM51042.1"/>
    <property type="molecule type" value="Genomic_DNA"/>
</dbReference>
<evidence type="ECO:0000313" key="2">
    <source>
        <dbReference type="EMBL" id="KUM46071.1"/>
    </source>
</evidence>
<organism evidence="2">
    <name type="scientific">Picea glauca</name>
    <name type="common">White spruce</name>
    <name type="synonym">Pinus glauca</name>
    <dbReference type="NCBI Taxonomy" id="3330"/>
    <lineage>
        <taxon>Eukaryota</taxon>
        <taxon>Viridiplantae</taxon>
        <taxon>Streptophyta</taxon>
        <taxon>Embryophyta</taxon>
        <taxon>Tracheophyta</taxon>
        <taxon>Spermatophyta</taxon>
        <taxon>Pinopsida</taxon>
        <taxon>Pinidae</taxon>
        <taxon>Conifers I</taxon>
        <taxon>Pinales</taxon>
        <taxon>Pinaceae</taxon>
        <taxon>Picea</taxon>
    </lineage>
</organism>
<comment type="caution">
    <text evidence="2">The sequence shown here is derived from an EMBL/GenBank/DDBJ whole genome shotgun (WGS) entry which is preliminary data.</text>
</comment>
<reference evidence="2" key="1">
    <citation type="journal article" date="2015" name="Genome Biol. Evol.">
        <title>Organellar Genomes of White Spruce (Picea glauca): Assembly and Annotation.</title>
        <authorList>
            <person name="Jackman S.D."/>
            <person name="Warren R.L."/>
            <person name="Gibb E.A."/>
            <person name="Vandervalk B.P."/>
            <person name="Mohamadi H."/>
            <person name="Chu J."/>
            <person name="Raymond A."/>
            <person name="Pleasance S."/>
            <person name="Coope R."/>
            <person name="Wildung M.R."/>
            <person name="Ritland C.E."/>
            <person name="Bousquet J."/>
            <person name="Jones S.J."/>
            <person name="Bohlmann J."/>
            <person name="Birol I."/>
        </authorList>
    </citation>
    <scope>NUCLEOTIDE SEQUENCE [LARGE SCALE GENOMIC DNA]</scope>
    <source>
        <tissue evidence="2">Flushing bud</tissue>
    </source>
</reference>
<accession>A0A117NG18</accession>
<evidence type="ECO:0000313" key="3">
    <source>
        <dbReference type="EMBL" id="KUM51042.1"/>
    </source>
</evidence>
<dbReference type="AlphaFoldDB" id="A0A117NG18"/>
<protein>
    <submittedName>
        <fullName evidence="2">Uncharacterized protein</fullName>
    </submittedName>
</protein>
<proteinExistence type="predicted"/>
<name>A0A117NG18_PICGL</name>
<keyword evidence="2" id="KW-0496">Mitochondrion</keyword>
<dbReference type="EMBL" id="LKAM01000019">
    <property type="protein sequence ID" value="KUM45442.1"/>
    <property type="molecule type" value="Genomic_DNA"/>
</dbReference>
<evidence type="ECO:0000313" key="1">
    <source>
        <dbReference type="EMBL" id="KUM45442.1"/>
    </source>
</evidence>
<gene>
    <name evidence="2" type="ORF">ABT39_MTgene1877</name>
    <name evidence="1" type="ORF">ABT39_MTgene2709</name>
    <name evidence="3" type="ORF">ABT39_MTgene888</name>
</gene>